<dbReference type="Proteomes" id="UP000008914">
    <property type="component" value="Chromosome"/>
</dbReference>
<dbReference type="KEGG" id="ica:Intca_1110"/>
<evidence type="ECO:0000256" key="1">
    <source>
        <dbReference type="ARBA" id="ARBA00009670"/>
    </source>
</evidence>
<protein>
    <submittedName>
        <fullName evidence="4">ABC-1 domain-containing protein</fullName>
    </submittedName>
</protein>
<evidence type="ECO:0000259" key="3">
    <source>
        <dbReference type="PROSITE" id="PS50011"/>
    </source>
</evidence>
<dbReference type="CDD" id="cd05121">
    <property type="entry name" value="ABC1_ADCK3-like"/>
    <property type="match status" value="1"/>
</dbReference>
<dbReference type="Pfam" id="PF03109">
    <property type="entry name" value="ABC1"/>
    <property type="match status" value="1"/>
</dbReference>
<evidence type="ECO:0000313" key="5">
    <source>
        <dbReference type="Proteomes" id="UP000008914"/>
    </source>
</evidence>
<dbReference type="STRING" id="710696.Intca_1110"/>
<dbReference type="InterPro" id="IPR000719">
    <property type="entry name" value="Prot_kinase_dom"/>
</dbReference>
<dbReference type="PANTHER" id="PTHR10566">
    <property type="entry name" value="CHAPERONE-ACTIVITY OF BC1 COMPLEX CABC1 -RELATED"/>
    <property type="match status" value="1"/>
</dbReference>
<organism evidence="4 5">
    <name type="scientific">Intrasporangium calvum (strain ATCC 23552 / DSM 43043 / JCM 3097 / NBRC 12989 / NCIMB 10167 / NRRL B-3866 / 7 KIP)</name>
    <dbReference type="NCBI Taxonomy" id="710696"/>
    <lineage>
        <taxon>Bacteria</taxon>
        <taxon>Bacillati</taxon>
        <taxon>Actinomycetota</taxon>
        <taxon>Actinomycetes</taxon>
        <taxon>Micrococcales</taxon>
        <taxon>Intrasporangiaceae</taxon>
        <taxon>Intrasporangium</taxon>
    </lineage>
</organism>
<accession>E6SE18</accession>
<evidence type="ECO:0000313" key="4">
    <source>
        <dbReference type="EMBL" id="ADU47631.1"/>
    </source>
</evidence>
<dbReference type="InterPro" id="IPR004147">
    <property type="entry name" value="ABC1_dom"/>
</dbReference>
<dbReference type="GO" id="GO:0004672">
    <property type="term" value="F:protein kinase activity"/>
    <property type="evidence" value="ECO:0007669"/>
    <property type="project" value="InterPro"/>
</dbReference>
<keyword evidence="5" id="KW-1185">Reference proteome</keyword>
<dbReference type="AlphaFoldDB" id="E6SE18"/>
<dbReference type="RefSeq" id="WP_013491949.1">
    <property type="nucleotide sequence ID" value="NC_014830.1"/>
</dbReference>
<keyword evidence="2" id="KW-1133">Transmembrane helix</keyword>
<dbReference type="EMBL" id="CP002343">
    <property type="protein sequence ID" value="ADU47631.1"/>
    <property type="molecule type" value="Genomic_DNA"/>
</dbReference>
<dbReference type="HOGENOM" id="CLU_006533_0_0_11"/>
<comment type="similarity">
    <text evidence="1">Belongs to the protein kinase superfamily. ADCK protein kinase family.</text>
</comment>
<dbReference type="GO" id="GO:0005524">
    <property type="term" value="F:ATP binding"/>
    <property type="evidence" value="ECO:0007669"/>
    <property type="project" value="InterPro"/>
</dbReference>
<evidence type="ECO:0000256" key="2">
    <source>
        <dbReference type="SAM" id="Phobius"/>
    </source>
</evidence>
<keyword evidence="2" id="KW-0812">Transmembrane</keyword>
<reference evidence="4 5" key="1">
    <citation type="journal article" date="2010" name="Stand. Genomic Sci.">
        <title>Complete genome sequence of Intrasporangium calvum type strain (7 KIP).</title>
        <authorList>
            <person name="Del Rio T.G."/>
            <person name="Chertkov O."/>
            <person name="Yasawong M."/>
            <person name="Lucas S."/>
            <person name="Deshpande S."/>
            <person name="Cheng J.F."/>
            <person name="Detter C."/>
            <person name="Tapia R."/>
            <person name="Han C."/>
            <person name="Goodwin L."/>
            <person name="Pitluck S."/>
            <person name="Liolios K."/>
            <person name="Ivanova N."/>
            <person name="Mavromatis K."/>
            <person name="Pati A."/>
            <person name="Chen A."/>
            <person name="Palaniappan K."/>
            <person name="Land M."/>
            <person name="Hauser L."/>
            <person name="Chang Y.J."/>
            <person name="Jeffries C.D."/>
            <person name="Rohde M."/>
            <person name="Pukall R."/>
            <person name="Sikorski J."/>
            <person name="Goker M."/>
            <person name="Woyke T."/>
            <person name="Bristow J."/>
            <person name="Eisen J.A."/>
            <person name="Markowitz V."/>
            <person name="Hugenholtz P."/>
            <person name="Kyrpides N.C."/>
            <person name="Klenk H.P."/>
            <person name="Lapidus A."/>
        </authorList>
    </citation>
    <scope>NUCLEOTIDE SEQUENCE [LARGE SCALE GENOMIC DNA]</scope>
    <source>
        <strain evidence="5">ATCC 23552 / DSM 43043 / JCM 3097 / NBRC 12989 / 7 KIP</strain>
    </source>
</reference>
<name>E6SE18_INTC7</name>
<sequence>MDAGHRKRYADLVRLVVRHGRRDLLAGVQTDEFLVEEGEAFDVGQSDGSGPERLAADLEQMGPTFIKLGQLLSTRVDLLPPAYTDALARLQDDVEPFGADEVRAIVEEELGAPIRSLFSDFDDAPLAAASLAQVHRATTRNGRDVVVKVQRPGVREAVRGDMEVLSSIAGKVDRHTEVGRRYGIDNLLSHFRRSLAGELDYRQEAQHLIRFGELTAEYSHLVVPQPVTELSTSRVLTMDFVAGRPVTTVGPFGLLDVDTRPLVEELFSAYLRMILVDGTLHADPHPGNVLLTDDGRLALIDFGMVAAVPRRVRDQVVKLLLALSEGDGEEAALVLAEMGHPLAGYDAAKFRDDVSHLVSTAVTMGSDVDAGTVLVELSRLSGQHGLRPPAEMAMIGKTLLNLDQVTQHLDPSFDPSEAIRDNIEELLRGGLSVSLSGAISSAIEAKNFAAQLPRRANRIMDALSDGELAFRVKTIDEVRLVSVLQHLANRLTMGIVLAAIVVGAALMMQVPTTSRILGYPAIAMVFFIVAAIAGAVLVGSILITDRREARAARRAREQ</sequence>
<dbReference type="PROSITE" id="PS50011">
    <property type="entry name" value="PROTEIN_KINASE_DOM"/>
    <property type="match status" value="1"/>
</dbReference>
<feature type="domain" description="Protein kinase" evidence="3">
    <location>
        <begin position="120"/>
        <end position="484"/>
    </location>
</feature>
<dbReference type="eggNOG" id="COG0661">
    <property type="taxonomic scope" value="Bacteria"/>
</dbReference>
<dbReference type="PANTHER" id="PTHR10566:SF113">
    <property type="entry name" value="PROTEIN ACTIVITY OF BC1 COMPLEX KINASE 7, CHLOROPLASTIC"/>
    <property type="match status" value="1"/>
</dbReference>
<proteinExistence type="inferred from homology"/>
<gene>
    <name evidence="4" type="ordered locus">Intca_1110</name>
</gene>
<dbReference type="InterPro" id="IPR050154">
    <property type="entry name" value="UbiB_kinase"/>
</dbReference>
<feature type="transmembrane region" description="Helical" evidence="2">
    <location>
        <begin position="491"/>
        <end position="510"/>
    </location>
</feature>
<dbReference type="InterPro" id="IPR011009">
    <property type="entry name" value="Kinase-like_dom_sf"/>
</dbReference>
<feature type="transmembrane region" description="Helical" evidence="2">
    <location>
        <begin position="516"/>
        <end position="544"/>
    </location>
</feature>
<keyword evidence="2" id="KW-0472">Membrane</keyword>
<dbReference type="OrthoDB" id="9795390at2"/>
<dbReference type="SUPFAM" id="SSF56112">
    <property type="entry name" value="Protein kinase-like (PK-like)"/>
    <property type="match status" value="1"/>
</dbReference>